<evidence type="ECO:0000256" key="3">
    <source>
        <dbReference type="ARBA" id="ARBA00023110"/>
    </source>
</evidence>
<dbReference type="NCBIfam" id="NF011676">
    <property type="entry name" value="PRK15095.1"/>
    <property type="match status" value="1"/>
</dbReference>
<dbReference type="Proteomes" id="UP001178148">
    <property type="component" value="Unassembled WGS sequence"/>
</dbReference>
<dbReference type="InterPro" id="IPR001179">
    <property type="entry name" value="PPIase_FKBP_dom"/>
</dbReference>
<evidence type="ECO:0000256" key="5">
    <source>
        <dbReference type="PROSITE-ProRule" id="PRU00277"/>
    </source>
</evidence>
<evidence type="ECO:0000256" key="6">
    <source>
        <dbReference type="RuleBase" id="RU003915"/>
    </source>
</evidence>
<comment type="similarity">
    <text evidence="2 6">Belongs to the FKBP-type PPIase family.</text>
</comment>
<dbReference type="SUPFAM" id="SSF54534">
    <property type="entry name" value="FKBP-like"/>
    <property type="match status" value="1"/>
</dbReference>
<accession>A0AA90NN78</accession>
<protein>
    <recommendedName>
        <fullName evidence="6">Peptidyl-prolyl cis-trans isomerase</fullName>
        <ecNumber evidence="6">5.2.1.8</ecNumber>
    </recommendedName>
</protein>
<dbReference type="GO" id="GO:0003755">
    <property type="term" value="F:peptidyl-prolyl cis-trans isomerase activity"/>
    <property type="evidence" value="ECO:0007669"/>
    <property type="project" value="UniProtKB-UniRule"/>
</dbReference>
<dbReference type="PANTHER" id="PTHR47861:SF4">
    <property type="entry name" value="FKBP-TYPE 16 KDA PEPTIDYL-PROLYL CIS-TRANS ISOMERASE"/>
    <property type="match status" value="1"/>
</dbReference>
<comment type="catalytic activity">
    <reaction evidence="1 5 6">
        <text>[protein]-peptidylproline (omega=180) = [protein]-peptidylproline (omega=0)</text>
        <dbReference type="Rhea" id="RHEA:16237"/>
        <dbReference type="Rhea" id="RHEA-COMP:10747"/>
        <dbReference type="Rhea" id="RHEA-COMP:10748"/>
        <dbReference type="ChEBI" id="CHEBI:83833"/>
        <dbReference type="ChEBI" id="CHEBI:83834"/>
        <dbReference type="EC" id="5.2.1.8"/>
    </reaction>
</comment>
<comment type="caution">
    <text evidence="8">The sequence shown here is derived from an EMBL/GenBank/DDBJ whole genome shotgun (WGS) entry which is preliminary data.</text>
</comment>
<evidence type="ECO:0000256" key="2">
    <source>
        <dbReference type="ARBA" id="ARBA00006577"/>
    </source>
</evidence>
<dbReference type="InterPro" id="IPR046357">
    <property type="entry name" value="PPIase_dom_sf"/>
</dbReference>
<dbReference type="PANTHER" id="PTHR47861">
    <property type="entry name" value="FKBP-TYPE PEPTIDYL-PROLYL CIS-TRANS ISOMERASE SLYD"/>
    <property type="match status" value="1"/>
</dbReference>
<dbReference type="EC" id="5.2.1.8" evidence="6"/>
<name>A0AA90NN78_9GAMM</name>
<dbReference type="PROSITE" id="PS50059">
    <property type="entry name" value="FKBP_PPIASE"/>
    <property type="match status" value="1"/>
</dbReference>
<dbReference type="Gene3D" id="2.40.10.330">
    <property type="match status" value="1"/>
</dbReference>
<reference evidence="8 9" key="1">
    <citation type="journal article" date="2023" name="bioRxiv">
        <title>An intranuclear bacterial parasite of deep-sea mussels expresses apoptosis inhibitors acquired from its host.</title>
        <authorList>
            <person name="Gonzalez Porras M.A."/>
            <person name="Assie A."/>
            <person name="Tietjen M."/>
            <person name="Violette M."/>
            <person name="Kleiner M."/>
            <person name="Gruber-Vodicka H."/>
            <person name="Dubilier N."/>
            <person name="Leisch N."/>
        </authorList>
    </citation>
    <scope>NUCLEOTIDE SEQUENCE [LARGE SCALE GENOMIC DNA]</scope>
    <source>
        <strain evidence="8">IAP13</strain>
    </source>
</reference>
<dbReference type="InterPro" id="IPR048261">
    <property type="entry name" value="SlpA/SlyD-like_ins_sf"/>
</dbReference>
<evidence type="ECO:0000256" key="4">
    <source>
        <dbReference type="ARBA" id="ARBA00023235"/>
    </source>
</evidence>
<evidence type="ECO:0000313" key="9">
    <source>
        <dbReference type="Proteomes" id="UP001178148"/>
    </source>
</evidence>
<keyword evidence="4 5" id="KW-0413">Isomerase</keyword>
<proteinExistence type="inferred from homology"/>
<organism evidence="8 9">
    <name type="scientific">Candidatus Endonucleibacter bathymodioli</name>
    <dbReference type="NCBI Taxonomy" id="539814"/>
    <lineage>
        <taxon>Bacteria</taxon>
        <taxon>Pseudomonadati</taxon>
        <taxon>Pseudomonadota</taxon>
        <taxon>Gammaproteobacteria</taxon>
        <taxon>Oceanospirillales</taxon>
        <taxon>Endozoicomonadaceae</taxon>
        <taxon>Candidatus Endonucleibacter</taxon>
    </lineage>
</organism>
<feature type="domain" description="PPIase FKBP-type" evidence="7">
    <location>
        <begin position="9"/>
        <end position="95"/>
    </location>
</feature>
<gene>
    <name evidence="8" type="primary">fkpB</name>
    <name evidence="8" type="ORF">QS748_14310</name>
</gene>
<sequence>MSNLSITQGSKVSLHFSLMLEDGAILNSTFGQSPASLIIGDGNLPKGFETALMGLSAGDKKKVKVLPEQAFGMRNTSNIQNISRTAFKDDIALEEGLIVSFSDAANSELPGVIHRIGEQSIEVDFNHPLAGRHLQFEIEILEVSLA</sequence>
<dbReference type="Pfam" id="PF00254">
    <property type="entry name" value="FKBP_C"/>
    <property type="match status" value="1"/>
</dbReference>
<evidence type="ECO:0000313" key="8">
    <source>
        <dbReference type="EMBL" id="MDP0590289.1"/>
    </source>
</evidence>
<dbReference type="Gene3D" id="3.10.50.40">
    <property type="match status" value="1"/>
</dbReference>
<keyword evidence="9" id="KW-1185">Reference proteome</keyword>
<dbReference type="AlphaFoldDB" id="A0AA90NN78"/>
<keyword evidence="3 5" id="KW-0697">Rotamase</keyword>
<dbReference type="EMBL" id="JASXSV010000040">
    <property type="protein sequence ID" value="MDP0590289.1"/>
    <property type="molecule type" value="Genomic_DNA"/>
</dbReference>
<evidence type="ECO:0000256" key="1">
    <source>
        <dbReference type="ARBA" id="ARBA00000971"/>
    </source>
</evidence>
<evidence type="ECO:0000259" key="7">
    <source>
        <dbReference type="PROSITE" id="PS50059"/>
    </source>
</evidence>